<dbReference type="EMBL" id="QLII01000001">
    <property type="protein sequence ID" value="RAI78012.1"/>
    <property type="molecule type" value="Genomic_DNA"/>
</dbReference>
<accession>A0A327NRW6</accession>
<name>A0A327NRW6_9BACT</name>
<keyword evidence="2" id="KW-1185">Reference proteome</keyword>
<evidence type="ECO:0000313" key="2">
    <source>
        <dbReference type="Proteomes" id="UP000249016"/>
    </source>
</evidence>
<organism evidence="1 2">
    <name type="scientific">Spirosoma telluris</name>
    <dbReference type="NCBI Taxonomy" id="2183553"/>
    <lineage>
        <taxon>Bacteria</taxon>
        <taxon>Pseudomonadati</taxon>
        <taxon>Bacteroidota</taxon>
        <taxon>Cytophagia</taxon>
        <taxon>Cytophagales</taxon>
        <taxon>Cytophagaceae</taxon>
        <taxon>Spirosoma</taxon>
    </lineage>
</organism>
<reference evidence="1 2" key="1">
    <citation type="submission" date="2018-06" db="EMBL/GenBank/DDBJ databases">
        <title>Spirosoma sp. HMF3257 Genome sequencing and assembly.</title>
        <authorList>
            <person name="Kang H."/>
            <person name="Cha I."/>
            <person name="Kim H."/>
            <person name="Kang J."/>
            <person name="Joh K."/>
        </authorList>
    </citation>
    <scope>NUCLEOTIDE SEQUENCE [LARGE SCALE GENOMIC DNA]</scope>
    <source>
        <strain evidence="1 2">HMF3257</strain>
    </source>
</reference>
<sequence>MVFFVYRKSRLIFVIPDAKSAPCVLEAPKLLINLLSCTLTGLVLPQEALMLVRVLLKLTPKGLPAHAYWL</sequence>
<evidence type="ECO:0000313" key="1">
    <source>
        <dbReference type="EMBL" id="RAI78012.1"/>
    </source>
</evidence>
<gene>
    <name evidence="1" type="ORF">HMF3257_35030</name>
</gene>
<dbReference type="AlphaFoldDB" id="A0A327NRW6"/>
<dbReference type="Proteomes" id="UP000249016">
    <property type="component" value="Unassembled WGS sequence"/>
</dbReference>
<comment type="caution">
    <text evidence="1">The sequence shown here is derived from an EMBL/GenBank/DDBJ whole genome shotgun (WGS) entry which is preliminary data.</text>
</comment>
<proteinExistence type="predicted"/>
<protein>
    <submittedName>
        <fullName evidence="1">Uncharacterized protein</fullName>
    </submittedName>
</protein>